<gene>
    <name evidence="1" type="ORF">JI746_26250</name>
</gene>
<keyword evidence="2" id="KW-1185">Reference proteome</keyword>
<organism evidence="1 2">
    <name type="scientific">Ramlibacter alkalitolerans</name>
    <dbReference type="NCBI Taxonomy" id="2039631"/>
    <lineage>
        <taxon>Bacteria</taxon>
        <taxon>Pseudomonadati</taxon>
        <taxon>Pseudomonadota</taxon>
        <taxon>Betaproteobacteria</taxon>
        <taxon>Burkholderiales</taxon>
        <taxon>Comamonadaceae</taxon>
        <taxon>Ramlibacter</taxon>
    </lineage>
</organism>
<dbReference type="Proteomes" id="UP000622707">
    <property type="component" value="Unassembled WGS sequence"/>
</dbReference>
<name>A0ABS1JX09_9BURK</name>
<comment type="caution">
    <text evidence="1">The sequence shown here is derived from an EMBL/GenBank/DDBJ whole genome shotgun (WGS) entry which is preliminary data.</text>
</comment>
<sequence>MAAVLALGLDPAAAGVAVPGLSPDLVKAFIDAELQRLRGPGHEVVACLVDIGDTAEAVPRWV</sequence>
<accession>A0ABS1JX09</accession>
<dbReference type="RefSeq" id="WP_201693268.1">
    <property type="nucleotide sequence ID" value="NZ_JAEQND010000020.1"/>
</dbReference>
<reference evidence="1 2" key="1">
    <citation type="journal article" date="2017" name="Int. J. Syst. Evol. Microbiol.">
        <title>Ramlibacter alkalitolerans sp. nov., alkali-tolerant bacterium isolated from soil of ginseng.</title>
        <authorList>
            <person name="Lee D.H."/>
            <person name="Cha C.J."/>
        </authorList>
    </citation>
    <scope>NUCLEOTIDE SEQUENCE [LARGE SCALE GENOMIC DNA]</scope>
    <source>
        <strain evidence="1 2">KACC 19305</strain>
    </source>
</reference>
<proteinExistence type="predicted"/>
<evidence type="ECO:0000313" key="2">
    <source>
        <dbReference type="Proteomes" id="UP000622707"/>
    </source>
</evidence>
<evidence type="ECO:0000313" key="1">
    <source>
        <dbReference type="EMBL" id="MBL0428636.1"/>
    </source>
</evidence>
<dbReference type="EMBL" id="JAEQND010000020">
    <property type="protein sequence ID" value="MBL0428636.1"/>
    <property type="molecule type" value="Genomic_DNA"/>
</dbReference>
<protein>
    <submittedName>
        <fullName evidence="1">Uncharacterized protein</fullName>
    </submittedName>
</protein>